<reference evidence="3 4" key="1">
    <citation type="submission" date="2013-11" db="EMBL/GenBank/DDBJ databases">
        <title>Genome sequencing of Stegodyphus mimosarum.</title>
        <authorList>
            <person name="Bechsgaard J."/>
        </authorList>
    </citation>
    <scope>NUCLEOTIDE SEQUENCE [LARGE SCALE GENOMIC DNA]</scope>
</reference>
<dbReference type="InterPro" id="IPR001623">
    <property type="entry name" value="DnaJ_domain"/>
</dbReference>
<dbReference type="SMART" id="SM00271">
    <property type="entry name" value="DnaJ"/>
    <property type="match status" value="1"/>
</dbReference>
<dbReference type="PANTHER" id="PTHR44500">
    <property type="entry name" value="DNAJ HOMOLOG SUBFAMILY C MEMBER 12"/>
    <property type="match status" value="1"/>
</dbReference>
<gene>
    <name evidence="3" type="ORF">X975_09403</name>
</gene>
<evidence type="ECO:0000259" key="2">
    <source>
        <dbReference type="PROSITE" id="PS50076"/>
    </source>
</evidence>
<name>A0A087UAX1_STEMI</name>
<accession>A0A087UAX1</accession>
<dbReference type="PANTHER" id="PTHR44500:SF1">
    <property type="entry name" value="DNAJ HOMOLOG SUBFAMILY C MEMBER 12"/>
    <property type="match status" value="1"/>
</dbReference>
<dbReference type="Proteomes" id="UP000054359">
    <property type="component" value="Unassembled WGS sequence"/>
</dbReference>
<dbReference type="OMA" id="LLCEYKV"/>
<dbReference type="Gene3D" id="1.10.287.110">
    <property type="entry name" value="DnaJ domain"/>
    <property type="match status" value="1"/>
</dbReference>
<dbReference type="PRINTS" id="PR00625">
    <property type="entry name" value="JDOMAIN"/>
</dbReference>
<protein>
    <submittedName>
        <fullName evidence="3">J domain-containing protein</fullName>
    </submittedName>
</protein>
<organism evidence="3 4">
    <name type="scientific">Stegodyphus mimosarum</name>
    <name type="common">African social velvet spider</name>
    <dbReference type="NCBI Taxonomy" id="407821"/>
    <lineage>
        <taxon>Eukaryota</taxon>
        <taxon>Metazoa</taxon>
        <taxon>Ecdysozoa</taxon>
        <taxon>Arthropoda</taxon>
        <taxon>Chelicerata</taxon>
        <taxon>Arachnida</taxon>
        <taxon>Araneae</taxon>
        <taxon>Araneomorphae</taxon>
        <taxon>Entelegynae</taxon>
        <taxon>Eresoidea</taxon>
        <taxon>Eresidae</taxon>
        <taxon>Stegodyphus</taxon>
    </lineage>
</organism>
<dbReference type="InterPro" id="IPR029827">
    <property type="entry name" value="JDP1-like"/>
</dbReference>
<feature type="domain" description="J" evidence="2">
    <location>
        <begin position="14"/>
        <end position="79"/>
    </location>
</feature>
<evidence type="ECO:0000313" key="4">
    <source>
        <dbReference type="Proteomes" id="UP000054359"/>
    </source>
</evidence>
<dbReference type="CDD" id="cd06257">
    <property type="entry name" value="DnaJ"/>
    <property type="match status" value="1"/>
</dbReference>
<dbReference type="PROSITE" id="PS50076">
    <property type="entry name" value="DNAJ_2"/>
    <property type="match status" value="1"/>
</dbReference>
<evidence type="ECO:0000313" key="3">
    <source>
        <dbReference type="EMBL" id="KFM74510.1"/>
    </source>
</evidence>
<dbReference type="OrthoDB" id="436519at2759"/>
<sequence>MDDILNFKRCENEDYYSILGCNESSTTDQILAEYKVLSLLYHPDKNPDDPNAVVQFQKIQKAKELLTDPEKRALYDKWRRCGFTIPFEQFLNLNKAAHTSVHWATKKQKDLMLENACDVPQNCCEERKETRTPRCGSVTWERDPAKDILRKFRNYEI</sequence>
<dbReference type="AlphaFoldDB" id="A0A087UAX1"/>
<dbReference type="Pfam" id="PF00226">
    <property type="entry name" value="DnaJ"/>
    <property type="match status" value="1"/>
</dbReference>
<dbReference type="GO" id="GO:0005737">
    <property type="term" value="C:cytoplasm"/>
    <property type="evidence" value="ECO:0007669"/>
    <property type="project" value="TreeGrafter"/>
</dbReference>
<evidence type="ECO:0000256" key="1">
    <source>
        <dbReference type="ARBA" id="ARBA00023186"/>
    </source>
</evidence>
<feature type="non-terminal residue" evidence="3">
    <location>
        <position position="157"/>
    </location>
</feature>
<dbReference type="InterPro" id="IPR036869">
    <property type="entry name" value="J_dom_sf"/>
</dbReference>
<keyword evidence="1" id="KW-0143">Chaperone</keyword>
<keyword evidence="4" id="KW-1185">Reference proteome</keyword>
<dbReference type="EMBL" id="KK119051">
    <property type="protein sequence ID" value="KFM74510.1"/>
    <property type="molecule type" value="Genomic_DNA"/>
</dbReference>
<dbReference type="SUPFAM" id="SSF46565">
    <property type="entry name" value="Chaperone J-domain"/>
    <property type="match status" value="1"/>
</dbReference>
<proteinExistence type="predicted"/>
<dbReference type="STRING" id="407821.A0A087UAX1"/>